<feature type="compositionally biased region" description="Basic and acidic residues" evidence="1">
    <location>
        <begin position="58"/>
        <end position="67"/>
    </location>
</feature>
<accession>A0A0C3NHK8</accession>
<protein>
    <submittedName>
        <fullName evidence="2">Uncharacterized protein</fullName>
    </submittedName>
</protein>
<evidence type="ECO:0000313" key="3">
    <source>
        <dbReference type="Proteomes" id="UP000054217"/>
    </source>
</evidence>
<proteinExistence type="predicted"/>
<gene>
    <name evidence="2" type="ORF">M404DRAFT_761462</name>
</gene>
<dbReference type="Proteomes" id="UP000054217">
    <property type="component" value="Unassembled WGS sequence"/>
</dbReference>
<keyword evidence="3" id="KW-1185">Reference proteome</keyword>
<dbReference type="EMBL" id="KN831995">
    <property type="protein sequence ID" value="KIO00510.1"/>
    <property type="molecule type" value="Genomic_DNA"/>
</dbReference>
<organism evidence="2 3">
    <name type="scientific">Pisolithus tinctorius Marx 270</name>
    <dbReference type="NCBI Taxonomy" id="870435"/>
    <lineage>
        <taxon>Eukaryota</taxon>
        <taxon>Fungi</taxon>
        <taxon>Dikarya</taxon>
        <taxon>Basidiomycota</taxon>
        <taxon>Agaricomycotina</taxon>
        <taxon>Agaricomycetes</taxon>
        <taxon>Agaricomycetidae</taxon>
        <taxon>Boletales</taxon>
        <taxon>Sclerodermatineae</taxon>
        <taxon>Pisolithaceae</taxon>
        <taxon>Pisolithus</taxon>
    </lineage>
</organism>
<feature type="region of interest" description="Disordered" evidence="1">
    <location>
        <begin position="48"/>
        <end position="67"/>
    </location>
</feature>
<name>A0A0C3NHK8_PISTI</name>
<evidence type="ECO:0000256" key="1">
    <source>
        <dbReference type="SAM" id="MobiDB-lite"/>
    </source>
</evidence>
<dbReference type="HOGENOM" id="CLU_1670101_0_0_1"/>
<dbReference type="AlphaFoldDB" id="A0A0C3NHK8"/>
<evidence type="ECO:0000313" key="2">
    <source>
        <dbReference type="EMBL" id="KIO00510.1"/>
    </source>
</evidence>
<sequence length="158" mass="18547">MNRENKETRRLDQLILRYMPNCLEALWIRKRRYLDNGCAEIYKVDVPRKGSASGMNDPKSERSDTELREQLWQDLEDGPSHKNANISGATGHIRTTQISTWNICRGLQYSQKPRGATRKRARYEYRTLRMDLSTKTQISPERLGACKRAWYRQRAGIE</sequence>
<reference evidence="3" key="2">
    <citation type="submission" date="2015-01" db="EMBL/GenBank/DDBJ databases">
        <title>Evolutionary Origins and Diversification of the Mycorrhizal Mutualists.</title>
        <authorList>
            <consortium name="DOE Joint Genome Institute"/>
            <consortium name="Mycorrhizal Genomics Consortium"/>
            <person name="Kohler A."/>
            <person name="Kuo A."/>
            <person name="Nagy L.G."/>
            <person name="Floudas D."/>
            <person name="Copeland A."/>
            <person name="Barry K.W."/>
            <person name="Cichocki N."/>
            <person name="Veneault-Fourrey C."/>
            <person name="LaButti K."/>
            <person name="Lindquist E.A."/>
            <person name="Lipzen A."/>
            <person name="Lundell T."/>
            <person name="Morin E."/>
            <person name="Murat C."/>
            <person name="Riley R."/>
            <person name="Ohm R."/>
            <person name="Sun H."/>
            <person name="Tunlid A."/>
            <person name="Henrissat B."/>
            <person name="Grigoriev I.V."/>
            <person name="Hibbett D.S."/>
            <person name="Martin F."/>
        </authorList>
    </citation>
    <scope>NUCLEOTIDE SEQUENCE [LARGE SCALE GENOMIC DNA]</scope>
    <source>
        <strain evidence="3">Marx 270</strain>
    </source>
</reference>
<dbReference type="OrthoDB" id="2699416at2759"/>
<reference evidence="2 3" key="1">
    <citation type="submission" date="2014-04" db="EMBL/GenBank/DDBJ databases">
        <authorList>
            <consortium name="DOE Joint Genome Institute"/>
            <person name="Kuo A."/>
            <person name="Kohler A."/>
            <person name="Costa M.D."/>
            <person name="Nagy L.G."/>
            <person name="Floudas D."/>
            <person name="Copeland A."/>
            <person name="Barry K.W."/>
            <person name="Cichocki N."/>
            <person name="Veneault-Fourrey C."/>
            <person name="LaButti K."/>
            <person name="Lindquist E.A."/>
            <person name="Lipzen A."/>
            <person name="Lundell T."/>
            <person name="Morin E."/>
            <person name="Murat C."/>
            <person name="Sun H."/>
            <person name="Tunlid A."/>
            <person name="Henrissat B."/>
            <person name="Grigoriev I.V."/>
            <person name="Hibbett D.S."/>
            <person name="Martin F."/>
            <person name="Nordberg H.P."/>
            <person name="Cantor M.N."/>
            <person name="Hua S.X."/>
        </authorList>
    </citation>
    <scope>NUCLEOTIDE SEQUENCE [LARGE SCALE GENOMIC DNA]</scope>
    <source>
        <strain evidence="2 3">Marx 270</strain>
    </source>
</reference>
<dbReference type="InParanoid" id="A0A0C3NHK8"/>